<organism evidence="3 4">
    <name type="scientific">Flagellimonas spongiicola</name>
    <dbReference type="NCBI Taxonomy" id="2942208"/>
    <lineage>
        <taxon>Bacteria</taxon>
        <taxon>Pseudomonadati</taxon>
        <taxon>Bacteroidota</taxon>
        <taxon>Flavobacteriia</taxon>
        <taxon>Flavobacteriales</taxon>
        <taxon>Flavobacteriaceae</taxon>
        <taxon>Flagellimonas</taxon>
    </lineage>
</organism>
<evidence type="ECO:0000256" key="1">
    <source>
        <dbReference type="ARBA" id="ARBA00008853"/>
    </source>
</evidence>
<dbReference type="PRINTS" id="PR01790">
    <property type="entry name" value="SMP30FAMILY"/>
</dbReference>
<keyword evidence="4" id="KW-1185">Reference proteome</keyword>
<dbReference type="InterPro" id="IPR005511">
    <property type="entry name" value="SMP-30"/>
</dbReference>
<reference evidence="3 4" key="1">
    <citation type="submission" date="2022-05" db="EMBL/GenBank/DDBJ databases">
        <authorList>
            <person name="Park J.-S."/>
        </authorList>
    </citation>
    <scope>NUCLEOTIDE SEQUENCE [LARGE SCALE GENOMIC DNA]</scope>
    <source>
        <strain evidence="3 4">2012CJ35-5</strain>
    </source>
</reference>
<proteinExistence type="inferred from homology"/>
<dbReference type="Gene3D" id="2.120.10.30">
    <property type="entry name" value="TolB, C-terminal domain"/>
    <property type="match status" value="1"/>
</dbReference>
<accession>A0ABT0PVX8</accession>
<evidence type="ECO:0000313" key="4">
    <source>
        <dbReference type="Proteomes" id="UP001203607"/>
    </source>
</evidence>
<dbReference type="RefSeq" id="WP_249658716.1">
    <property type="nucleotide sequence ID" value="NZ_JAMFMA010000004.1"/>
</dbReference>
<feature type="domain" description="SMP-30/Gluconolactonase/LRE-like region" evidence="2">
    <location>
        <begin position="15"/>
        <end position="251"/>
    </location>
</feature>
<dbReference type="InterPro" id="IPR013658">
    <property type="entry name" value="SGL"/>
</dbReference>
<dbReference type="Proteomes" id="UP001203607">
    <property type="component" value="Unassembled WGS sequence"/>
</dbReference>
<dbReference type="PANTHER" id="PTHR10907:SF47">
    <property type="entry name" value="REGUCALCIN"/>
    <property type="match status" value="1"/>
</dbReference>
<dbReference type="SUPFAM" id="SSF63829">
    <property type="entry name" value="Calcium-dependent phosphotriesterase"/>
    <property type="match status" value="1"/>
</dbReference>
<sequence>MIPKLVFHTCTELLEGPVFDHQNNLLYFVSILDRLAYCYNPETKEILSLKFNSPTSCIYIIGFKKVLIASKEGFYSVDFNTLTATFKFQIEIEDDMRFNDGIQDSSGRIIIGTMGYPKIINNKGKVFSYYKGKYSTIITETTISNGLAFTSDERVLYFIDTPTRKVAKYNYNTENGTVEFDSYAITFAGDSSPDGMCIDEKGMLWIAEWGGGCVSKWDPNSGIQLDLIDLPCSNITSCCFDNLGNLYVTTAKSESETDNFGGGLFYIELDKLRTNE</sequence>
<dbReference type="EMBL" id="JAMFMA010000004">
    <property type="protein sequence ID" value="MCL6275534.1"/>
    <property type="molecule type" value="Genomic_DNA"/>
</dbReference>
<comment type="caution">
    <text evidence="3">The sequence shown here is derived from an EMBL/GenBank/DDBJ whole genome shotgun (WGS) entry which is preliminary data.</text>
</comment>
<protein>
    <submittedName>
        <fullName evidence="3">SMP-30/gluconolactonase/LRE family protein</fullName>
    </submittedName>
</protein>
<dbReference type="InterPro" id="IPR011042">
    <property type="entry name" value="6-blade_b-propeller_TolB-like"/>
</dbReference>
<comment type="similarity">
    <text evidence="1">Belongs to the SMP-30/CGR1 family.</text>
</comment>
<name>A0ABT0PVX8_9FLAO</name>
<dbReference type="Pfam" id="PF08450">
    <property type="entry name" value="SGL"/>
    <property type="match status" value="1"/>
</dbReference>
<gene>
    <name evidence="3" type="ORF">M3P19_16080</name>
</gene>
<dbReference type="PANTHER" id="PTHR10907">
    <property type="entry name" value="REGUCALCIN"/>
    <property type="match status" value="1"/>
</dbReference>
<evidence type="ECO:0000259" key="2">
    <source>
        <dbReference type="Pfam" id="PF08450"/>
    </source>
</evidence>
<evidence type="ECO:0000313" key="3">
    <source>
        <dbReference type="EMBL" id="MCL6275534.1"/>
    </source>
</evidence>